<comment type="caution">
    <text evidence="1">The sequence shown here is derived from an EMBL/GenBank/DDBJ whole genome shotgun (WGS) entry which is preliminary data.</text>
</comment>
<sequence>MWRNCKELEMQYLKFQVNMRRYGRVHENLQMYVDEQVWRTEYTSLEEKREALCQAFHVDHWREENENPEKQLGIGGGYGQFGILEEDEFLRLLKTTGKRVQKFHETPDEYREQFYKIKYATNDNGARMLLPQGETGRVSVDAGEEGEGEVIERVVSGIESREVQKDMDVYEIAMKRFQIDKELEVQKMKKELEELEKAEPINLFDDM</sequence>
<proteinExistence type="predicted"/>
<accession>A0A8J8NQ52</accession>
<keyword evidence="2" id="KW-1185">Reference proteome</keyword>
<reference evidence="1" key="1">
    <citation type="submission" date="2019-06" db="EMBL/GenBank/DDBJ databases">
        <authorList>
            <person name="Zheng W."/>
        </authorList>
    </citation>
    <scope>NUCLEOTIDE SEQUENCE</scope>
    <source>
        <strain evidence="1">QDHG01</strain>
    </source>
</reference>
<protein>
    <submittedName>
        <fullName evidence="1">Uncharacterized protein</fullName>
    </submittedName>
</protein>
<dbReference type="Proteomes" id="UP000785679">
    <property type="component" value="Unassembled WGS sequence"/>
</dbReference>
<dbReference type="AlphaFoldDB" id="A0A8J8NQ52"/>
<gene>
    <name evidence="1" type="ORF">FGO68_gene7114</name>
</gene>
<dbReference type="OrthoDB" id="10558232at2759"/>
<evidence type="ECO:0000313" key="1">
    <source>
        <dbReference type="EMBL" id="TNV79837.1"/>
    </source>
</evidence>
<name>A0A8J8NQ52_HALGN</name>
<dbReference type="EMBL" id="RRYP01008348">
    <property type="protein sequence ID" value="TNV79837.1"/>
    <property type="molecule type" value="Genomic_DNA"/>
</dbReference>
<organism evidence="1 2">
    <name type="scientific">Halteria grandinella</name>
    <dbReference type="NCBI Taxonomy" id="5974"/>
    <lineage>
        <taxon>Eukaryota</taxon>
        <taxon>Sar</taxon>
        <taxon>Alveolata</taxon>
        <taxon>Ciliophora</taxon>
        <taxon>Intramacronucleata</taxon>
        <taxon>Spirotrichea</taxon>
        <taxon>Stichotrichia</taxon>
        <taxon>Sporadotrichida</taxon>
        <taxon>Halteriidae</taxon>
        <taxon>Halteria</taxon>
    </lineage>
</organism>
<evidence type="ECO:0000313" key="2">
    <source>
        <dbReference type="Proteomes" id="UP000785679"/>
    </source>
</evidence>